<protein>
    <submittedName>
        <fullName evidence="1">Uncharacterized protein</fullName>
    </submittedName>
</protein>
<keyword evidence="2" id="KW-1185">Reference proteome</keyword>
<reference evidence="1 2" key="1">
    <citation type="journal article" date="2010" name="Science">
        <title>Genomic comparison of the ants Camponotus floridanus and Harpegnathos saltator.</title>
        <authorList>
            <person name="Bonasio R."/>
            <person name="Zhang G."/>
            <person name="Ye C."/>
            <person name="Mutti N.S."/>
            <person name="Fang X."/>
            <person name="Qin N."/>
            <person name="Donahue G."/>
            <person name="Yang P."/>
            <person name="Li Q."/>
            <person name="Li C."/>
            <person name="Zhang P."/>
            <person name="Huang Z."/>
            <person name="Berger S.L."/>
            <person name="Reinberg D."/>
            <person name="Wang J."/>
            <person name="Liebig J."/>
        </authorList>
    </citation>
    <scope>NUCLEOTIDE SEQUENCE [LARGE SCALE GENOMIC DNA]</scope>
    <source>
        <strain evidence="2">C129</strain>
    </source>
</reference>
<gene>
    <name evidence="1" type="ORF">EAG_01537</name>
</gene>
<proteinExistence type="predicted"/>
<sequence length="89" mass="9676">MSAILANLSSAAVATRYRYSKKCNTALYTGIVVPLPRKVSSYENRVTARSAYFSDHEGAYNCSTSDCGMTMWAEDSNHDNRGITVSAVA</sequence>
<dbReference type="InParanoid" id="E2AVS5"/>
<accession>E2AVS5</accession>
<name>E2AVS5_CAMFO</name>
<dbReference type="AlphaFoldDB" id="E2AVS5"/>
<dbReference type="Proteomes" id="UP000000311">
    <property type="component" value="Unassembled WGS sequence"/>
</dbReference>
<evidence type="ECO:0000313" key="2">
    <source>
        <dbReference type="Proteomes" id="UP000000311"/>
    </source>
</evidence>
<evidence type="ECO:0000313" key="1">
    <source>
        <dbReference type="EMBL" id="EFN62347.1"/>
    </source>
</evidence>
<dbReference type="EMBL" id="GL443213">
    <property type="protein sequence ID" value="EFN62347.1"/>
    <property type="molecule type" value="Genomic_DNA"/>
</dbReference>
<organism evidence="2">
    <name type="scientific">Camponotus floridanus</name>
    <name type="common">Florida carpenter ant</name>
    <dbReference type="NCBI Taxonomy" id="104421"/>
    <lineage>
        <taxon>Eukaryota</taxon>
        <taxon>Metazoa</taxon>
        <taxon>Ecdysozoa</taxon>
        <taxon>Arthropoda</taxon>
        <taxon>Hexapoda</taxon>
        <taxon>Insecta</taxon>
        <taxon>Pterygota</taxon>
        <taxon>Neoptera</taxon>
        <taxon>Endopterygota</taxon>
        <taxon>Hymenoptera</taxon>
        <taxon>Apocrita</taxon>
        <taxon>Aculeata</taxon>
        <taxon>Formicoidea</taxon>
        <taxon>Formicidae</taxon>
        <taxon>Formicinae</taxon>
        <taxon>Camponotus</taxon>
    </lineage>
</organism>